<gene>
    <name evidence="2" type="ORF">EV420DRAFT_1647985</name>
</gene>
<dbReference type="Proteomes" id="UP001175211">
    <property type="component" value="Unassembled WGS sequence"/>
</dbReference>
<keyword evidence="3" id="KW-1185">Reference proteome</keyword>
<dbReference type="EMBL" id="JAUEPS010000046">
    <property type="protein sequence ID" value="KAK0446551.1"/>
    <property type="molecule type" value="Genomic_DNA"/>
</dbReference>
<name>A0AA39MTH5_ARMTA</name>
<evidence type="ECO:0000313" key="2">
    <source>
        <dbReference type="EMBL" id="KAK0446551.1"/>
    </source>
</evidence>
<protein>
    <submittedName>
        <fullName evidence="2">Uncharacterized protein</fullName>
    </submittedName>
</protein>
<comment type="caution">
    <text evidence="2">The sequence shown here is derived from an EMBL/GenBank/DDBJ whole genome shotgun (WGS) entry which is preliminary data.</text>
</comment>
<accession>A0AA39MTH5</accession>
<reference evidence="2" key="1">
    <citation type="submission" date="2023-06" db="EMBL/GenBank/DDBJ databases">
        <authorList>
            <consortium name="Lawrence Berkeley National Laboratory"/>
            <person name="Ahrendt S."/>
            <person name="Sahu N."/>
            <person name="Indic B."/>
            <person name="Wong-Bajracharya J."/>
            <person name="Merenyi Z."/>
            <person name="Ke H.-M."/>
            <person name="Monk M."/>
            <person name="Kocsube S."/>
            <person name="Drula E."/>
            <person name="Lipzen A."/>
            <person name="Balint B."/>
            <person name="Henrissat B."/>
            <person name="Andreopoulos B."/>
            <person name="Martin F.M."/>
            <person name="Harder C.B."/>
            <person name="Rigling D."/>
            <person name="Ford K.L."/>
            <person name="Foster G.D."/>
            <person name="Pangilinan J."/>
            <person name="Papanicolaou A."/>
            <person name="Barry K."/>
            <person name="LaButti K."/>
            <person name="Viragh M."/>
            <person name="Koriabine M."/>
            <person name="Yan M."/>
            <person name="Riley R."/>
            <person name="Champramary S."/>
            <person name="Plett K.L."/>
            <person name="Tsai I.J."/>
            <person name="Slot J."/>
            <person name="Sipos G."/>
            <person name="Plett J."/>
            <person name="Nagy L.G."/>
            <person name="Grigoriev I.V."/>
        </authorList>
    </citation>
    <scope>NUCLEOTIDE SEQUENCE</scope>
    <source>
        <strain evidence="2">CCBAS 213</strain>
    </source>
</reference>
<dbReference type="GeneID" id="85361648"/>
<sequence length="212" mass="23268">MEAPIQNLENTDVLVGPPQLRIRLFWFTTNSPINTSFIKVVHHLAVEVAKEYARDVGNLKQTRDDLAAVLKASHAQWDVIIGCQIFPMIQADIVPPSRPIIPQKRPADPQSQNSVVERTRIATDGSPGIIFLTTISVPASQVGPPRYEPAVKGYGPTSGRSSARCRRAESHSHDQNADAASSYHTKRKSPYEVSRGQGSLLQRESSPEAIVV</sequence>
<evidence type="ECO:0000256" key="1">
    <source>
        <dbReference type="SAM" id="MobiDB-lite"/>
    </source>
</evidence>
<evidence type="ECO:0000313" key="3">
    <source>
        <dbReference type="Proteomes" id="UP001175211"/>
    </source>
</evidence>
<dbReference type="AlphaFoldDB" id="A0AA39MTH5"/>
<proteinExistence type="predicted"/>
<organism evidence="2 3">
    <name type="scientific">Armillaria tabescens</name>
    <name type="common">Ringless honey mushroom</name>
    <name type="synonym">Agaricus tabescens</name>
    <dbReference type="NCBI Taxonomy" id="1929756"/>
    <lineage>
        <taxon>Eukaryota</taxon>
        <taxon>Fungi</taxon>
        <taxon>Dikarya</taxon>
        <taxon>Basidiomycota</taxon>
        <taxon>Agaricomycotina</taxon>
        <taxon>Agaricomycetes</taxon>
        <taxon>Agaricomycetidae</taxon>
        <taxon>Agaricales</taxon>
        <taxon>Marasmiineae</taxon>
        <taxon>Physalacriaceae</taxon>
        <taxon>Desarmillaria</taxon>
    </lineage>
</organism>
<feature type="region of interest" description="Disordered" evidence="1">
    <location>
        <begin position="147"/>
        <end position="212"/>
    </location>
</feature>
<feature type="compositionally biased region" description="Basic and acidic residues" evidence="1">
    <location>
        <begin position="166"/>
        <end position="176"/>
    </location>
</feature>
<dbReference type="RefSeq" id="XP_060325900.1">
    <property type="nucleotide sequence ID" value="XM_060478100.1"/>
</dbReference>